<protein>
    <submittedName>
        <fullName evidence="3">Uncharacterized protein</fullName>
    </submittedName>
</protein>
<feature type="region of interest" description="Disordered" evidence="1">
    <location>
        <begin position="48"/>
        <end position="74"/>
    </location>
</feature>
<dbReference type="EMBL" id="JAGTXO010000001">
    <property type="protein sequence ID" value="KAG8470762.1"/>
    <property type="molecule type" value="Genomic_DNA"/>
</dbReference>
<evidence type="ECO:0000256" key="1">
    <source>
        <dbReference type="SAM" id="MobiDB-lite"/>
    </source>
</evidence>
<feature type="compositionally biased region" description="Basic and acidic residues" evidence="1">
    <location>
        <begin position="52"/>
        <end position="74"/>
    </location>
</feature>
<sequence>MAVASRVRGSHASLSGQHPTAVQTTMAVAMLAAALIAATSMLRGTSRLVSPRAERVREGVRKDGGAGEPHALRAADAEAVTESVRAMGNIHKRYGKLFRPWNGTRFPLRVDDGRQFEYTPMQLFAPAARTGVNEHFRRDVAAGCLVGSSLPFVLDVSPAHFAAPHRAGMHAFNPSIVRHGDGYLVSYRVDYQGGCVVERKGMRKQYMQRAGNRHSCLVRTDAQLRVLGEARVLDACGRVVSGDGTVDYDAGTHIVDVRLARGARARAGGVPSAEPPIYVTYLPMSQFYHFVAGACKACCMACDKNTHVAMLALSRPAGRDDWAVALRSHVPLCTGAMSGRNHALFVGEDGRLRMQAWLHPRVVVGEAPRARGAPARGADADGGRVTQVASALRLGAGASVAERCAHLRISGTSSLVRVRARGRAALLGVGHLHHAREPNRSLNRMAELEQIRGGVAYFGSHYMHFFYLLDARSPYALIAHSAEWCLPHSTAAAGSCEVVQFVSGLELAHGDADVLLMYGANDCEAKSARLSLERVLGLLEWPH</sequence>
<name>A0A8J5XYE0_DIALT</name>
<keyword evidence="2" id="KW-0472">Membrane</keyword>
<evidence type="ECO:0000313" key="4">
    <source>
        <dbReference type="Proteomes" id="UP000751190"/>
    </source>
</evidence>
<gene>
    <name evidence="3" type="ORF">KFE25_009183</name>
</gene>
<keyword evidence="4" id="KW-1185">Reference proteome</keyword>
<feature type="transmembrane region" description="Helical" evidence="2">
    <location>
        <begin position="20"/>
        <end position="42"/>
    </location>
</feature>
<comment type="caution">
    <text evidence="3">The sequence shown here is derived from an EMBL/GenBank/DDBJ whole genome shotgun (WGS) entry which is preliminary data.</text>
</comment>
<dbReference type="AlphaFoldDB" id="A0A8J5XYE0"/>
<keyword evidence="2" id="KW-0812">Transmembrane</keyword>
<accession>A0A8J5XYE0</accession>
<keyword evidence="2" id="KW-1133">Transmembrane helix</keyword>
<proteinExistence type="predicted"/>
<evidence type="ECO:0000256" key="2">
    <source>
        <dbReference type="SAM" id="Phobius"/>
    </source>
</evidence>
<reference evidence="3" key="1">
    <citation type="submission" date="2021-05" db="EMBL/GenBank/DDBJ databases">
        <title>The genome of the haptophyte Pavlova lutheri (Diacronema luteri, Pavlovales) - a model for lipid biosynthesis in eukaryotic algae.</title>
        <authorList>
            <person name="Hulatt C.J."/>
            <person name="Posewitz M.C."/>
        </authorList>
    </citation>
    <scope>NUCLEOTIDE SEQUENCE</scope>
    <source>
        <strain evidence="3">NIVA-4/92</strain>
    </source>
</reference>
<evidence type="ECO:0000313" key="3">
    <source>
        <dbReference type="EMBL" id="KAG8470762.1"/>
    </source>
</evidence>
<dbReference type="OrthoDB" id="10671824at2759"/>
<organism evidence="3 4">
    <name type="scientific">Diacronema lutheri</name>
    <name type="common">Unicellular marine alga</name>
    <name type="synonym">Monochrysis lutheri</name>
    <dbReference type="NCBI Taxonomy" id="2081491"/>
    <lineage>
        <taxon>Eukaryota</taxon>
        <taxon>Haptista</taxon>
        <taxon>Haptophyta</taxon>
        <taxon>Pavlovophyceae</taxon>
        <taxon>Pavlovales</taxon>
        <taxon>Pavlovaceae</taxon>
        <taxon>Diacronema</taxon>
    </lineage>
</organism>
<dbReference type="Proteomes" id="UP000751190">
    <property type="component" value="Unassembled WGS sequence"/>
</dbReference>